<dbReference type="AlphaFoldDB" id="A0A5C3NTS8"/>
<dbReference type="Pfam" id="PF20151">
    <property type="entry name" value="DUF6533"/>
    <property type="match status" value="1"/>
</dbReference>
<reference evidence="3 4" key="1">
    <citation type="journal article" date="2019" name="Nat. Ecol. Evol.">
        <title>Megaphylogeny resolves global patterns of mushroom evolution.</title>
        <authorList>
            <person name="Varga T."/>
            <person name="Krizsan K."/>
            <person name="Foldi C."/>
            <person name="Dima B."/>
            <person name="Sanchez-Garcia M."/>
            <person name="Sanchez-Ramirez S."/>
            <person name="Szollosi G.J."/>
            <person name="Szarkandi J.G."/>
            <person name="Papp V."/>
            <person name="Albert L."/>
            <person name="Andreopoulos W."/>
            <person name="Angelini C."/>
            <person name="Antonin V."/>
            <person name="Barry K.W."/>
            <person name="Bougher N.L."/>
            <person name="Buchanan P."/>
            <person name="Buyck B."/>
            <person name="Bense V."/>
            <person name="Catcheside P."/>
            <person name="Chovatia M."/>
            <person name="Cooper J."/>
            <person name="Damon W."/>
            <person name="Desjardin D."/>
            <person name="Finy P."/>
            <person name="Geml J."/>
            <person name="Haridas S."/>
            <person name="Hughes K."/>
            <person name="Justo A."/>
            <person name="Karasinski D."/>
            <person name="Kautmanova I."/>
            <person name="Kiss B."/>
            <person name="Kocsube S."/>
            <person name="Kotiranta H."/>
            <person name="LaButti K.M."/>
            <person name="Lechner B.E."/>
            <person name="Liimatainen K."/>
            <person name="Lipzen A."/>
            <person name="Lukacs Z."/>
            <person name="Mihaltcheva S."/>
            <person name="Morgado L.N."/>
            <person name="Niskanen T."/>
            <person name="Noordeloos M.E."/>
            <person name="Ohm R.A."/>
            <person name="Ortiz-Santana B."/>
            <person name="Ovrebo C."/>
            <person name="Racz N."/>
            <person name="Riley R."/>
            <person name="Savchenko A."/>
            <person name="Shiryaev A."/>
            <person name="Soop K."/>
            <person name="Spirin V."/>
            <person name="Szebenyi C."/>
            <person name="Tomsovsky M."/>
            <person name="Tulloss R.E."/>
            <person name="Uehling J."/>
            <person name="Grigoriev I.V."/>
            <person name="Vagvolgyi C."/>
            <person name="Papp T."/>
            <person name="Martin F.M."/>
            <person name="Miettinen O."/>
            <person name="Hibbett D.S."/>
            <person name="Nagy L.G."/>
        </authorList>
    </citation>
    <scope>NUCLEOTIDE SEQUENCE [LARGE SCALE GENOMIC DNA]</scope>
    <source>
        <strain evidence="3 4">HHB13444</strain>
    </source>
</reference>
<keyword evidence="4" id="KW-1185">Reference proteome</keyword>
<evidence type="ECO:0000256" key="1">
    <source>
        <dbReference type="SAM" id="Phobius"/>
    </source>
</evidence>
<name>A0A5C3NTS8_9APHY</name>
<dbReference type="EMBL" id="ML211687">
    <property type="protein sequence ID" value="TFK80906.1"/>
    <property type="molecule type" value="Genomic_DNA"/>
</dbReference>
<proteinExistence type="predicted"/>
<keyword evidence="1" id="KW-0472">Membrane</keyword>
<feature type="transmembrane region" description="Helical" evidence="1">
    <location>
        <begin position="200"/>
        <end position="217"/>
    </location>
</feature>
<keyword evidence="1" id="KW-0812">Transmembrane</keyword>
<evidence type="ECO:0000313" key="3">
    <source>
        <dbReference type="EMBL" id="TFK80906.1"/>
    </source>
</evidence>
<feature type="transmembrane region" description="Helical" evidence="1">
    <location>
        <begin position="73"/>
        <end position="95"/>
    </location>
</feature>
<feature type="transmembrane region" description="Helical" evidence="1">
    <location>
        <begin position="102"/>
        <end position="124"/>
    </location>
</feature>
<dbReference type="InParanoid" id="A0A5C3NTS8"/>
<feature type="transmembrane region" description="Helical" evidence="1">
    <location>
        <begin position="30"/>
        <end position="53"/>
    </location>
</feature>
<evidence type="ECO:0000259" key="2">
    <source>
        <dbReference type="Pfam" id="PF20151"/>
    </source>
</evidence>
<keyword evidence="1" id="KW-1133">Transmembrane helix</keyword>
<gene>
    <name evidence="3" type="ORF">K466DRAFT_441987</name>
</gene>
<accession>A0A5C3NTS8</accession>
<protein>
    <recommendedName>
        <fullName evidence="2">DUF6533 domain-containing protein</fullName>
    </recommendedName>
</protein>
<feature type="domain" description="DUF6533" evidence="2">
    <location>
        <begin position="2"/>
        <end position="40"/>
    </location>
</feature>
<feature type="non-terminal residue" evidence="3">
    <location>
        <position position="271"/>
    </location>
</feature>
<organism evidence="3 4">
    <name type="scientific">Polyporus arcularius HHB13444</name>
    <dbReference type="NCBI Taxonomy" id="1314778"/>
    <lineage>
        <taxon>Eukaryota</taxon>
        <taxon>Fungi</taxon>
        <taxon>Dikarya</taxon>
        <taxon>Basidiomycota</taxon>
        <taxon>Agaricomycotina</taxon>
        <taxon>Agaricomycetes</taxon>
        <taxon>Polyporales</taxon>
        <taxon>Polyporaceae</taxon>
        <taxon>Polyporus</taxon>
    </lineage>
</organism>
<feature type="transmembrane region" description="Helical" evidence="1">
    <location>
        <begin position="159"/>
        <end position="180"/>
    </location>
</feature>
<dbReference type="InterPro" id="IPR045340">
    <property type="entry name" value="DUF6533"/>
</dbReference>
<feature type="non-terminal residue" evidence="3">
    <location>
        <position position="1"/>
    </location>
</feature>
<sequence length="271" mass="30834">VVLFIYDAFITLDREVAYFWTESIHGAARVLFFANKWITMMFYVMVMVQLAYLPSDQDCGIIVDVRRCSWFQLALQAVKILQVVPAAAFSALRAYVLSRSKLLGLLVLALSLAPVGANLVFYGLQISGVNFPPFGCLAADNGRVMLHAHRQNRNFTVVYTARVPLIAADIILIYITWTKLRSWVALRDIRQSKRLSLSDILFRGGMLYPLATTMSLISRHRMYFLLMIICRDCVIPVLRSSIHRITAILVSRFLLALQETNRMVVRLDPND</sequence>
<dbReference type="Proteomes" id="UP000308197">
    <property type="component" value="Unassembled WGS sequence"/>
</dbReference>
<dbReference type="STRING" id="1314778.A0A5C3NTS8"/>
<evidence type="ECO:0000313" key="4">
    <source>
        <dbReference type="Proteomes" id="UP000308197"/>
    </source>
</evidence>